<feature type="region of interest" description="Disordered" evidence="1">
    <location>
        <begin position="112"/>
        <end position="131"/>
    </location>
</feature>
<gene>
    <name evidence="3" type="ORF">OSTQU699_LOCUS1761</name>
</gene>
<feature type="compositionally biased region" description="Gly residues" evidence="1">
    <location>
        <begin position="26"/>
        <end position="39"/>
    </location>
</feature>
<name>A0A8S1IRL3_9CHLO</name>
<feature type="compositionally biased region" description="Gly residues" evidence="1">
    <location>
        <begin position="1"/>
        <end position="11"/>
    </location>
</feature>
<sequence>MGLGACLGCGLRGRRRRTGKGRHGGKGSQGGSGASGRGSEGAASPRPGSPGDVALKSQERSGRTSCSTADRRTEILMSSDGDYYDCISEFSDATGSDGRAINKDGLVKHSIQSSMDVSSSPDLTSSQPLPGMISNLWDALSRRGQTAPVPSNKDTTSDGAKSPPEVADVLSVERDGESVSTSSAAGEQVGQLQRLSGCLSLLRGPSLGASHRGKKAHRKRYPTKPQAGASLQRLDPLEDYSTAAECWEPGDPTTYKIRSRHYMKNRLKEPCAGSFYELMDVDLLSFDTKEHHIARRLTLPQDPHKRTEEEQAAIVQLGIPVLLVINVQLPIYQPALFGGVDGVGHSMVYFFALREGFNPLQAENQGAVGLLRRFVHNGREENGDMTRNRLKLIPKVINVEEWSAKAPLSRTEAHLVGSYNSKPLLTRPQHTFHHGPGYMEIDVDVHAYAYLARRALQSFTARLHTLVFENAFVIQGNREEELPEMILGVARMHRIDFMRMRPFSEAAAATAKGDAEAEDDGVASGDALAEGG</sequence>
<dbReference type="AlphaFoldDB" id="A0A8S1IRL3"/>
<feature type="compositionally biased region" description="Polar residues" evidence="1">
    <location>
        <begin position="112"/>
        <end position="128"/>
    </location>
</feature>
<feature type="compositionally biased region" description="Low complexity" evidence="1">
    <location>
        <begin position="522"/>
        <end position="532"/>
    </location>
</feature>
<feature type="domain" description="Protein ENHANCED DISEASE RESISTANCE 2 C-terminal" evidence="2">
    <location>
        <begin position="247"/>
        <end position="496"/>
    </location>
</feature>
<dbReference type="OrthoDB" id="9970435at2759"/>
<dbReference type="EMBL" id="CAJHUC010000473">
    <property type="protein sequence ID" value="CAD7696400.1"/>
    <property type="molecule type" value="Genomic_DNA"/>
</dbReference>
<dbReference type="PANTHER" id="PTHR31558">
    <property type="entry name" value="CW14 PROTEIN"/>
    <property type="match status" value="1"/>
</dbReference>
<protein>
    <recommendedName>
        <fullName evidence="2">Protein ENHANCED DISEASE RESISTANCE 2 C-terminal domain-containing protein</fullName>
    </recommendedName>
</protein>
<feature type="region of interest" description="Disordered" evidence="1">
    <location>
        <begin position="1"/>
        <end position="74"/>
    </location>
</feature>
<evidence type="ECO:0000313" key="4">
    <source>
        <dbReference type="Proteomes" id="UP000708148"/>
    </source>
</evidence>
<feature type="region of interest" description="Disordered" evidence="1">
    <location>
        <begin position="143"/>
        <end position="165"/>
    </location>
</feature>
<dbReference type="Pfam" id="PF07059">
    <property type="entry name" value="EDR2_C"/>
    <property type="match status" value="1"/>
</dbReference>
<organism evidence="3 4">
    <name type="scientific">Ostreobium quekettii</name>
    <dbReference type="NCBI Taxonomy" id="121088"/>
    <lineage>
        <taxon>Eukaryota</taxon>
        <taxon>Viridiplantae</taxon>
        <taxon>Chlorophyta</taxon>
        <taxon>core chlorophytes</taxon>
        <taxon>Ulvophyceae</taxon>
        <taxon>TCBD clade</taxon>
        <taxon>Bryopsidales</taxon>
        <taxon>Ostreobineae</taxon>
        <taxon>Ostreobiaceae</taxon>
        <taxon>Ostreobium</taxon>
    </lineage>
</organism>
<evidence type="ECO:0000256" key="1">
    <source>
        <dbReference type="SAM" id="MobiDB-lite"/>
    </source>
</evidence>
<proteinExistence type="predicted"/>
<feature type="compositionally biased region" description="Basic residues" evidence="1">
    <location>
        <begin position="12"/>
        <end position="25"/>
    </location>
</feature>
<dbReference type="PANTHER" id="PTHR31558:SF3">
    <property type="entry name" value="CW14 PROTEIN"/>
    <property type="match status" value="1"/>
</dbReference>
<reference evidence="3" key="1">
    <citation type="submission" date="2020-12" db="EMBL/GenBank/DDBJ databases">
        <authorList>
            <person name="Iha C."/>
        </authorList>
    </citation>
    <scope>NUCLEOTIDE SEQUENCE</scope>
</reference>
<accession>A0A8S1IRL3</accession>
<evidence type="ECO:0000259" key="2">
    <source>
        <dbReference type="Pfam" id="PF07059"/>
    </source>
</evidence>
<feature type="region of interest" description="Disordered" evidence="1">
    <location>
        <begin position="510"/>
        <end position="532"/>
    </location>
</feature>
<dbReference type="Proteomes" id="UP000708148">
    <property type="component" value="Unassembled WGS sequence"/>
</dbReference>
<feature type="compositionally biased region" description="Polar residues" evidence="1">
    <location>
        <begin position="148"/>
        <end position="159"/>
    </location>
</feature>
<comment type="caution">
    <text evidence="3">The sequence shown here is derived from an EMBL/GenBank/DDBJ whole genome shotgun (WGS) entry which is preliminary data.</text>
</comment>
<keyword evidence="4" id="KW-1185">Reference proteome</keyword>
<dbReference type="InterPro" id="IPR009769">
    <property type="entry name" value="EDR2_C"/>
</dbReference>
<evidence type="ECO:0000313" key="3">
    <source>
        <dbReference type="EMBL" id="CAD7696400.1"/>
    </source>
</evidence>